<reference evidence="2 3" key="1">
    <citation type="submission" date="2018-04" db="EMBL/GenBank/DDBJ databases">
        <title>WGS assembly of Panicum hallii var. hallii HAL2.</title>
        <authorList>
            <person name="Lovell J."/>
            <person name="Jenkins J."/>
            <person name="Lowry D."/>
            <person name="Mamidi S."/>
            <person name="Sreedasyam A."/>
            <person name="Weng X."/>
            <person name="Barry K."/>
            <person name="Bonette J."/>
            <person name="Campitelli B."/>
            <person name="Daum C."/>
            <person name="Gordon S."/>
            <person name="Gould B."/>
            <person name="Lipzen A."/>
            <person name="MacQueen A."/>
            <person name="Palacio-Mejia J."/>
            <person name="Plott C."/>
            <person name="Shakirov E."/>
            <person name="Shu S."/>
            <person name="Yoshinaga Y."/>
            <person name="Zane M."/>
            <person name="Rokhsar D."/>
            <person name="Grimwood J."/>
            <person name="Schmutz J."/>
            <person name="Juenger T."/>
        </authorList>
    </citation>
    <scope>NUCLEOTIDE SEQUENCE [LARGE SCALE GENOMIC DNA]</scope>
    <source>
        <strain evidence="3">cv. HAL2</strain>
    </source>
</reference>
<dbReference type="Gramene" id="PUZ74575">
    <property type="protein sequence ID" value="PUZ74575"/>
    <property type="gene ID" value="GQ55_1G075600"/>
</dbReference>
<feature type="compositionally biased region" description="Basic and acidic residues" evidence="1">
    <location>
        <begin position="1"/>
        <end position="11"/>
    </location>
</feature>
<evidence type="ECO:0000256" key="1">
    <source>
        <dbReference type="SAM" id="MobiDB-lite"/>
    </source>
</evidence>
<feature type="region of interest" description="Disordered" evidence="1">
    <location>
        <begin position="41"/>
        <end position="72"/>
    </location>
</feature>
<feature type="compositionally biased region" description="Low complexity" evidence="1">
    <location>
        <begin position="42"/>
        <end position="55"/>
    </location>
</feature>
<dbReference type="AlphaFoldDB" id="A0A2T7F3D1"/>
<dbReference type="Proteomes" id="UP000244336">
    <property type="component" value="Chromosome 1"/>
</dbReference>
<feature type="region of interest" description="Disordered" evidence="1">
    <location>
        <begin position="1"/>
        <end position="27"/>
    </location>
</feature>
<gene>
    <name evidence="2" type="ORF">GQ55_1G075600</name>
</gene>
<keyword evidence="3" id="KW-1185">Reference proteome</keyword>
<sequence>MEEGPHEDAINRRQSVHPRRHDLRMPSRSRVMFSLKPAMLPSHAASSSRSAGAAATIRATPQQEARVGGHDK</sequence>
<dbReference type="EMBL" id="CM009749">
    <property type="protein sequence ID" value="PUZ74575.1"/>
    <property type="molecule type" value="Genomic_DNA"/>
</dbReference>
<organism evidence="2 3">
    <name type="scientific">Panicum hallii var. hallii</name>
    <dbReference type="NCBI Taxonomy" id="1504633"/>
    <lineage>
        <taxon>Eukaryota</taxon>
        <taxon>Viridiplantae</taxon>
        <taxon>Streptophyta</taxon>
        <taxon>Embryophyta</taxon>
        <taxon>Tracheophyta</taxon>
        <taxon>Spermatophyta</taxon>
        <taxon>Magnoliopsida</taxon>
        <taxon>Liliopsida</taxon>
        <taxon>Poales</taxon>
        <taxon>Poaceae</taxon>
        <taxon>PACMAD clade</taxon>
        <taxon>Panicoideae</taxon>
        <taxon>Panicodae</taxon>
        <taxon>Paniceae</taxon>
        <taxon>Panicinae</taxon>
        <taxon>Panicum</taxon>
        <taxon>Panicum sect. Panicum</taxon>
    </lineage>
</organism>
<protein>
    <submittedName>
        <fullName evidence="2">Uncharacterized protein</fullName>
    </submittedName>
</protein>
<name>A0A2T7F3D1_9POAL</name>
<accession>A0A2T7F3D1</accession>
<evidence type="ECO:0000313" key="2">
    <source>
        <dbReference type="EMBL" id="PUZ74575.1"/>
    </source>
</evidence>
<proteinExistence type="predicted"/>
<evidence type="ECO:0000313" key="3">
    <source>
        <dbReference type="Proteomes" id="UP000244336"/>
    </source>
</evidence>